<proteinExistence type="inferred from homology"/>
<protein>
    <submittedName>
        <fullName evidence="6">Cytochrome P450</fullName>
    </submittedName>
</protein>
<gene>
    <name evidence="6" type="ORF">BJY01DRAFT_240796</name>
</gene>
<dbReference type="CDD" id="cd11065">
    <property type="entry name" value="CYP64-like"/>
    <property type="match status" value="1"/>
</dbReference>
<evidence type="ECO:0000256" key="2">
    <source>
        <dbReference type="ARBA" id="ARBA00022723"/>
    </source>
</evidence>
<dbReference type="InterPro" id="IPR036396">
    <property type="entry name" value="Cyt_P450_sf"/>
</dbReference>
<comment type="similarity">
    <text evidence="1">Belongs to the cytochrome P450 family.</text>
</comment>
<feature type="transmembrane region" description="Helical" evidence="5">
    <location>
        <begin position="12"/>
        <end position="32"/>
    </location>
</feature>
<sequence length="484" mass="54747">MIDATALPDIGYTTIALGLIVLGMFHVAYASYQWNRKYKLPPRVPGIPILGNSLQVPAVQQGPWAKDLAAKYGEMFTCKFGASTWVFLNSSRVVTDLLERRAGIYSSRPPFPMTQDVMSRGGRIVLMPYGDRWRLVRRVMHNILSGRNQDIFQPFQDAESKQLCWDYLHNPERWFSANGRYANSVIMSVVFGRRSQLDDKDVEELFETVELFLEQQQPGVNLVDAFPSKEIAQMDEITKLFVFGSLMEAGSDTSRVTLGQIIAGAITYPDWVQRARDQLDSVCGSNAERLPNSEDRARLPYITAIVKEGFRWRPNIAEIGAPTVLIKDDEYEGYRFPKGTVFTWNAWAIALSPEEYEQPERFWPERFLNDDLENALKGHWAFGPGMLALLSPFACLFFPSPLSQAIGRRVCAGWKVGETNVWIAIARLLYCFDFHEVPGKPIDTMRIPQLAGGAPPFPARVSVRSPAHAELIRRDCEAAVKIHY</sequence>
<organism evidence="6 7">
    <name type="scientific">Aspergillus pseudoustus</name>
    <dbReference type="NCBI Taxonomy" id="1810923"/>
    <lineage>
        <taxon>Eukaryota</taxon>
        <taxon>Fungi</taxon>
        <taxon>Dikarya</taxon>
        <taxon>Ascomycota</taxon>
        <taxon>Pezizomycotina</taxon>
        <taxon>Eurotiomycetes</taxon>
        <taxon>Eurotiomycetidae</taxon>
        <taxon>Eurotiales</taxon>
        <taxon>Aspergillaceae</taxon>
        <taxon>Aspergillus</taxon>
        <taxon>Aspergillus subgen. Nidulantes</taxon>
    </lineage>
</organism>
<comment type="caution">
    <text evidence="6">The sequence shown here is derived from an EMBL/GenBank/DDBJ whole genome shotgun (WGS) entry which is preliminary data.</text>
</comment>
<dbReference type="PANTHER" id="PTHR46300">
    <property type="entry name" value="P450, PUTATIVE (EUROFUNG)-RELATED-RELATED"/>
    <property type="match status" value="1"/>
</dbReference>
<keyword evidence="2" id="KW-0479">Metal-binding</keyword>
<accession>A0ABR4IM40</accession>
<reference evidence="6 7" key="1">
    <citation type="submission" date="2024-07" db="EMBL/GenBank/DDBJ databases">
        <title>Section-level genome sequencing and comparative genomics of Aspergillus sections Usti and Cavernicolus.</title>
        <authorList>
            <consortium name="Lawrence Berkeley National Laboratory"/>
            <person name="Nybo J.L."/>
            <person name="Vesth T.C."/>
            <person name="Theobald S."/>
            <person name="Frisvad J.C."/>
            <person name="Larsen T.O."/>
            <person name="Kjaerboelling I."/>
            <person name="Rothschild-Mancinelli K."/>
            <person name="Lyhne E.K."/>
            <person name="Kogle M.E."/>
            <person name="Barry K."/>
            <person name="Clum A."/>
            <person name="Na H."/>
            <person name="Ledsgaard L."/>
            <person name="Lin J."/>
            <person name="Lipzen A."/>
            <person name="Kuo A."/>
            <person name="Riley R."/>
            <person name="Mondo S."/>
            <person name="Labutti K."/>
            <person name="Haridas S."/>
            <person name="Pangalinan J."/>
            <person name="Salamov A.A."/>
            <person name="Simmons B.A."/>
            <person name="Magnuson J.K."/>
            <person name="Chen J."/>
            <person name="Drula E."/>
            <person name="Henrissat B."/>
            <person name="Wiebenga A."/>
            <person name="Lubbers R.J."/>
            <person name="Gomes A.C."/>
            <person name="Makela M.R."/>
            <person name="Stajich J."/>
            <person name="Grigoriev I.V."/>
            <person name="Mortensen U.H."/>
            <person name="De Vries R.P."/>
            <person name="Baker S.E."/>
            <person name="Andersen M.R."/>
        </authorList>
    </citation>
    <scope>NUCLEOTIDE SEQUENCE [LARGE SCALE GENOMIC DNA]</scope>
    <source>
        <strain evidence="6 7">CBS 123904</strain>
    </source>
</reference>
<keyword evidence="7" id="KW-1185">Reference proteome</keyword>
<dbReference type="Proteomes" id="UP001610446">
    <property type="component" value="Unassembled WGS sequence"/>
</dbReference>
<dbReference type="SUPFAM" id="SSF48264">
    <property type="entry name" value="Cytochrome P450"/>
    <property type="match status" value="1"/>
</dbReference>
<evidence type="ECO:0000313" key="7">
    <source>
        <dbReference type="Proteomes" id="UP001610446"/>
    </source>
</evidence>
<evidence type="ECO:0000256" key="5">
    <source>
        <dbReference type="SAM" id="Phobius"/>
    </source>
</evidence>
<evidence type="ECO:0000256" key="3">
    <source>
        <dbReference type="ARBA" id="ARBA00023002"/>
    </source>
</evidence>
<keyword evidence="3" id="KW-0560">Oxidoreductase</keyword>
<dbReference type="PRINTS" id="PR00463">
    <property type="entry name" value="EP450I"/>
</dbReference>
<evidence type="ECO:0000256" key="4">
    <source>
        <dbReference type="ARBA" id="ARBA00023004"/>
    </source>
</evidence>
<evidence type="ECO:0000256" key="1">
    <source>
        <dbReference type="ARBA" id="ARBA00010617"/>
    </source>
</evidence>
<dbReference type="PANTHER" id="PTHR46300:SF12">
    <property type="entry name" value="P450, PUTATIVE (EUROFUNG)-RELATED"/>
    <property type="match status" value="1"/>
</dbReference>
<keyword evidence="4" id="KW-0408">Iron</keyword>
<dbReference type="Pfam" id="PF00067">
    <property type="entry name" value="p450"/>
    <property type="match status" value="2"/>
</dbReference>
<dbReference type="InterPro" id="IPR001128">
    <property type="entry name" value="Cyt_P450"/>
</dbReference>
<name>A0ABR4IM40_9EURO</name>
<dbReference type="EMBL" id="JBFXLU010000349">
    <property type="protein sequence ID" value="KAL2828856.1"/>
    <property type="molecule type" value="Genomic_DNA"/>
</dbReference>
<dbReference type="InterPro" id="IPR050364">
    <property type="entry name" value="Cytochrome_P450_fung"/>
</dbReference>
<dbReference type="InterPro" id="IPR002401">
    <property type="entry name" value="Cyt_P450_E_grp-I"/>
</dbReference>
<keyword evidence="5" id="KW-0812">Transmembrane</keyword>
<evidence type="ECO:0000313" key="6">
    <source>
        <dbReference type="EMBL" id="KAL2828856.1"/>
    </source>
</evidence>
<keyword evidence="5" id="KW-0472">Membrane</keyword>
<keyword evidence="5" id="KW-1133">Transmembrane helix</keyword>
<dbReference type="Gene3D" id="1.10.630.10">
    <property type="entry name" value="Cytochrome P450"/>
    <property type="match status" value="2"/>
</dbReference>